<name>A0A9X3DCP1_9SPHI</name>
<keyword evidence="2" id="KW-1185">Reference proteome</keyword>
<dbReference type="EMBL" id="JAPJUH010000003">
    <property type="protein sequence ID" value="MCX3265234.1"/>
    <property type="molecule type" value="Genomic_DNA"/>
</dbReference>
<comment type="caution">
    <text evidence="1">The sequence shown here is derived from an EMBL/GenBank/DDBJ whole genome shotgun (WGS) entry which is preliminary data.</text>
</comment>
<dbReference type="InterPro" id="IPR038056">
    <property type="entry name" value="YjbR-like_sf"/>
</dbReference>
<organism evidence="1 2">
    <name type="scientific">Pedobacter agri</name>
    <dbReference type="NCBI Taxonomy" id="454586"/>
    <lineage>
        <taxon>Bacteria</taxon>
        <taxon>Pseudomonadati</taxon>
        <taxon>Bacteroidota</taxon>
        <taxon>Sphingobacteriia</taxon>
        <taxon>Sphingobacteriales</taxon>
        <taxon>Sphingobacteriaceae</taxon>
        <taxon>Pedobacter</taxon>
    </lineage>
</organism>
<dbReference type="Gene3D" id="3.90.1150.30">
    <property type="match status" value="1"/>
</dbReference>
<dbReference type="AlphaFoldDB" id="A0A9X3DCP1"/>
<evidence type="ECO:0000313" key="1">
    <source>
        <dbReference type="EMBL" id="MCX3265234.1"/>
    </source>
</evidence>
<gene>
    <name evidence="1" type="ORF">OQZ29_10790</name>
</gene>
<dbReference type="SUPFAM" id="SSF142906">
    <property type="entry name" value="YjbR-like"/>
    <property type="match status" value="1"/>
</dbReference>
<keyword evidence="1" id="KW-0238">DNA-binding</keyword>
<sequence>MITPDSFRALALSFEEVVETPNANKNSFKVDDKIFITVDNANLKAVFRLSPKDQSKFSDLDPSAIYPAQAGWGKQGWTIFELSFIESEVLENALRLSYCTVAPEELAKKYKKKTSKK</sequence>
<proteinExistence type="predicted"/>
<dbReference type="RefSeq" id="WP_010601462.1">
    <property type="nucleotide sequence ID" value="NZ_JAPJUH010000003.1"/>
</dbReference>
<dbReference type="Proteomes" id="UP001142592">
    <property type="component" value="Unassembled WGS sequence"/>
</dbReference>
<reference evidence="1" key="1">
    <citation type="submission" date="2022-11" db="EMBL/GenBank/DDBJ databases">
        <authorList>
            <person name="Graham C."/>
            <person name="Newman J.D."/>
        </authorList>
    </citation>
    <scope>NUCLEOTIDE SEQUENCE</scope>
    <source>
        <strain evidence="1">DSM 19486</strain>
    </source>
</reference>
<protein>
    <submittedName>
        <fullName evidence="1">MmcQ/YjbR family DNA-binding protein</fullName>
    </submittedName>
</protein>
<evidence type="ECO:0000313" key="2">
    <source>
        <dbReference type="Proteomes" id="UP001142592"/>
    </source>
</evidence>
<accession>A0A9X3DCP1</accession>
<dbReference type="GO" id="GO:0003677">
    <property type="term" value="F:DNA binding"/>
    <property type="evidence" value="ECO:0007669"/>
    <property type="project" value="UniProtKB-KW"/>
</dbReference>